<feature type="domain" description="PTS EIIA type-2" evidence="3">
    <location>
        <begin position="381"/>
        <end position="520"/>
    </location>
</feature>
<comment type="caution">
    <text evidence="6">The sequence shown here is derived from an EMBL/GenBank/DDBJ whole genome shotgun (WGS) entry which is preliminary data.</text>
</comment>
<dbReference type="InterPro" id="IPR016152">
    <property type="entry name" value="PTrfase/Anion_transptr"/>
</dbReference>
<dbReference type="PATRIC" id="fig|1046596.6.peg.412"/>
<dbReference type="GO" id="GO:0006355">
    <property type="term" value="P:regulation of DNA-templated transcription"/>
    <property type="evidence" value="ECO:0007669"/>
    <property type="project" value="InterPro"/>
</dbReference>
<dbReference type="InterPro" id="IPR036095">
    <property type="entry name" value="PTS_EIIB-like_sf"/>
</dbReference>
<name>A0A0R2E4Q9_9LACO</name>
<dbReference type="AlphaFoldDB" id="A0A0R2E4Q9"/>
<dbReference type="Gene3D" id="1.10.1790.10">
    <property type="entry name" value="PRD domain"/>
    <property type="match status" value="2"/>
</dbReference>
<evidence type="ECO:0000313" key="6">
    <source>
        <dbReference type="EMBL" id="KRN10155.1"/>
    </source>
</evidence>
<dbReference type="InterPro" id="IPR011608">
    <property type="entry name" value="PRD"/>
</dbReference>
<dbReference type="PROSITE" id="PS51372">
    <property type="entry name" value="PRD_2"/>
    <property type="match status" value="1"/>
</dbReference>
<evidence type="ECO:0000259" key="4">
    <source>
        <dbReference type="PROSITE" id="PS51099"/>
    </source>
</evidence>
<dbReference type="InterPro" id="IPR036634">
    <property type="entry name" value="PRD_sf"/>
</dbReference>
<dbReference type="GO" id="GO:0009401">
    <property type="term" value="P:phosphoenolpyruvate-dependent sugar phosphotransferase system"/>
    <property type="evidence" value="ECO:0007669"/>
    <property type="project" value="InterPro"/>
</dbReference>
<dbReference type="SUPFAM" id="SSF55804">
    <property type="entry name" value="Phoshotransferase/anion transport protein"/>
    <property type="match status" value="1"/>
</dbReference>
<evidence type="ECO:0000256" key="1">
    <source>
        <dbReference type="ARBA" id="ARBA00022679"/>
    </source>
</evidence>
<dbReference type="Proteomes" id="UP000050898">
    <property type="component" value="Unassembled WGS sequence"/>
</dbReference>
<dbReference type="CDD" id="cd05568">
    <property type="entry name" value="PTS_IIB_bgl_like"/>
    <property type="match status" value="1"/>
</dbReference>
<dbReference type="Gene3D" id="3.40.50.2300">
    <property type="match status" value="1"/>
</dbReference>
<evidence type="ECO:0000313" key="7">
    <source>
        <dbReference type="Proteomes" id="UP000050898"/>
    </source>
</evidence>
<organism evidence="6 7">
    <name type="scientific">Liquorilactobacillus mali KCTC 3596 = DSM 20444</name>
    <dbReference type="NCBI Taxonomy" id="1046596"/>
    <lineage>
        <taxon>Bacteria</taxon>
        <taxon>Bacillati</taxon>
        <taxon>Bacillota</taxon>
        <taxon>Bacilli</taxon>
        <taxon>Lactobacillales</taxon>
        <taxon>Lactobacillaceae</taxon>
        <taxon>Liquorilactobacillus</taxon>
    </lineage>
</organism>
<dbReference type="InterPro" id="IPR002178">
    <property type="entry name" value="PTS_EIIA_type-2_dom"/>
</dbReference>
<sequence length="527" mass="60765">MKIQDLADSLFSSRASIESKIQKAKPTLNRYGIAIKTMGHEGLVMDGTSKQKRKFAADLLYKFWNTQNDELAVDEEVLANIIEKSLLEKIIKITDEFIADSKLKFTDYEKESLIIHLAISLSRISEKNEFRNFETEGIINKETLYLVQKLENEFKIKIPIAEKYYLDIHIRSVKAGMNEEISTNYNSELSEFLEKNIEDYDQDLLNGLVLHLTPAIKRINLGLSIRNPLKDEVKKNFVRAYEEALKLSNTIHGKYDVRFDDDEVSYIALHFQAYFEREKSIFSVYLVCSSGLGTAQLLKQRILQNFPNQLEVLKVLSNNEYQNLSKDEVKKADLVIATINTIERDVPLIVVTPFLDISAVGEIKNGLRKISHRNKRFRMRNLINFNNIIIKNERVTFEDAVTEVSKIAENSKISKADLKKSILEREEISSTFYDEVGLPHATKEHINQSAVFVFISPKGIYKGREKVNILFFLFLTDDAKPFINDFYEVLNEIVTNKTKIKKIVKATTKSQVIYELESREKEGSENE</sequence>
<evidence type="ECO:0000259" key="5">
    <source>
        <dbReference type="PROSITE" id="PS51372"/>
    </source>
</evidence>
<dbReference type="Pfam" id="PF00874">
    <property type="entry name" value="PRD"/>
    <property type="match status" value="2"/>
</dbReference>
<evidence type="ECO:0000256" key="2">
    <source>
        <dbReference type="ARBA" id="ARBA00022737"/>
    </source>
</evidence>
<accession>A0A0R2E4Q9</accession>
<dbReference type="PROSITE" id="PS51094">
    <property type="entry name" value="PTS_EIIA_TYPE_2"/>
    <property type="match status" value="1"/>
</dbReference>
<feature type="domain" description="PRD" evidence="5">
    <location>
        <begin position="173"/>
        <end position="281"/>
    </location>
</feature>
<dbReference type="Pfam" id="PF00359">
    <property type="entry name" value="PTS_EIIA_2"/>
    <property type="match status" value="1"/>
</dbReference>
<dbReference type="PANTHER" id="PTHR30185">
    <property type="entry name" value="CRYPTIC BETA-GLUCOSIDE BGL OPERON ANTITERMINATOR"/>
    <property type="match status" value="1"/>
</dbReference>
<protein>
    <submittedName>
        <fullName evidence="6">LicABCH operon regulator</fullName>
    </submittedName>
</protein>
<keyword evidence="2" id="KW-0677">Repeat</keyword>
<keyword evidence="1" id="KW-0808">Transferase</keyword>
<proteinExistence type="predicted"/>
<evidence type="ECO:0000259" key="3">
    <source>
        <dbReference type="PROSITE" id="PS51094"/>
    </source>
</evidence>
<dbReference type="SUPFAM" id="SSF63520">
    <property type="entry name" value="PTS-regulatory domain, PRD"/>
    <property type="match status" value="2"/>
</dbReference>
<gene>
    <name evidence="6" type="ORF">FD00_GL000390</name>
</gene>
<keyword evidence="7" id="KW-1185">Reference proteome</keyword>
<dbReference type="InterPro" id="IPR013011">
    <property type="entry name" value="PTS_EIIB_2"/>
</dbReference>
<dbReference type="PANTHER" id="PTHR30185:SF13">
    <property type="entry name" value="LICABCH OPERON REGULATOR-RELATED"/>
    <property type="match status" value="1"/>
</dbReference>
<dbReference type="InterPro" id="IPR050661">
    <property type="entry name" value="BglG_antiterminators"/>
</dbReference>
<dbReference type="Gene3D" id="3.40.930.10">
    <property type="entry name" value="Mannitol-specific EII, Chain A"/>
    <property type="match status" value="1"/>
</dbReference>
<dbReference type="SUPFAM" id="SSF52794">
    <property type="entry name" value="PTS system IIB component-like"/>
    <property type="match status" value="1"/>
</dbReference>
<dbReference type="GO" id="GO:0008982">
    <property type="term" value="F:protein-N(PI)-phosphohistidine-sugar phosphotransferase activity"/>
    <property type="evidence" value="ECO:0007669"/>
    <property type="project" value="InterPro"/>
</dbReference>
<reference evidence="6 7" key="1">
    <citation type="journal article" date="2015" name="Genome Announc.">
        <title>Expanding the biotechnology potential of lactobacilli through comparative genomics of 213 strains and associated genera.</title>
        <authorList>
            <person name="Sun Z."/>
            <person name="Harris H.M."/>
            <person name="McCann A."/>
            <person name="Guo C."/>
            <person name="Argimon S."/>
            <person name="Zhang W."/>
            <person name="Yang X."/>
            <person name="Jeffery I.B."/>
            <person name="Cooney J.C."/>
            <person name="Kagawa T.F."/>
            <person name="Liu W."/>
            <person name="Song Y."/>
            <person name="Salvetti E."/>
            <person name="Wrobel A."/>
            <person name="Rasinkangas P."/>
            <person name="Parkhill J."/>
            <person name="Rea M.C."/>
            <person name="O'Sullivan O."/>
            <person name="Ritari J."/>
            <person name="Douillard F.P."/>
            <person name="Paul Ross R."/>
            <person name="Yang R."/>
            <person name="Briner A.E."/>
            <person name="Felis G.E."/>
            <person name="de Vos W.M."/>
            <person name="Barrangou R."/>
            <person name="Klaenhammer T.R."/>
            <person name="Caufield P.W."/>
            <person name="Cui Y."/>
            <person name="Zhang H."/>
            <person name="O'Toole P.W."/>
        </authorList>
    </citation>
    <scope>NUCLEOTIDE SEQUENCE [LARGE SCALE GENOMIC DNA]</scope>
    <source>
        <strain evidence="6 7">DSM 20444</strain>
    </source>
</reference>
<dbReference type="PROSITE" id="PS51099">
    <property type="entry name" value="PTS_EIIB_TYPE_2"/>
    <property type="match status" value="1"/>
</dbReference>
<feature type="domain" description="PTS EIIB type-2" evidence="4">
    <location>
        <begin position="282"/>
        <end position="375"/>
    </location>
</feature>
<dbReference type="EMBL" id="AYYH01000013">
    <property type="protein sequence ID" value="KRN10155.1"/>
    <property type="molecule type" value="Genomic_DNA"/>
</dbReference>